<comment type="caution">
    <text evidence="2">The sequence shown here is derived from an EMBL/GenBank/DDBJ whole genome shotgun (WGS) entry which is preliminary data.</text>
</comment>
<accession>A0A6B3NG99</accession>
<keyword evidence="2" id="KW-0808">Transferase</keyword>
<dbReference type="GO" id="GO:0008168">
    <property type="term" value="F:methyltransferase activity"/>
    <property type="evidence" value="ECO:0007669"/>
    <property type="project" value="UniProtKB-KW"/>
</dbReference>
<dbReference type="InterPro" id="IPR052514">
    <property type="entry name" value="SAM-dependent_MTase"/>
</dbReference>
<gene>
    <name evidence="2" type="ORF">F6J89_18595</name>
</gene>
<dbReference type="InterPro" id="IPR006342">
    <property type="entry name" value="FkbM_mtfrase"/>
</dbReference>
<dbReference type="Pfam" id="PF05050">
    <property type="entry name" value="Methyltransf_21"/>
    <property type="match status" value="1"/>
</dbReference>
<dbReference type="PANTHER" id="PTHR34203:SF15">
    <property type="entry name" value="SLL1173 PROTEIN"/>
    <property type="match status" value="1"/>
</dbReference>
<dbReference type="AlphaFoldDB" id="A0A6B3NG99"/>
<sequence length="259" mass="30144">MLKELIRRGFRKLGFDIRSVEETLVPFGVNWCDDLKSLIKENKLEVIFDVGANIGQTSQELINYFPDSYIYAFEPVPSTFKELLRNTNNFKNIKPINIAFGDQIDRLPITTDFLSVYNTFLIDKKQKKSSNEVEETTLVDVETIDNFRQRNNIDQVNLVKIDTEGYEINVLKGAEISLKEQKIDYIFAECDFYSRPNSQPHGNFTELLNYLQRFKYQVVSFYTSGVDAHGWIWGNVLFCRTINKTEGECRSFHKLSDIL</sequence>
<dbReference type="GO" id="GO:0032259">
    <property type="term" value="P:methylation"/>
    <property type="evidence" value="ECO:0007669"/>
    <property type="project" value="UniProtKB-KW"/>
</dbReference>
<protein>
    <submittedName>
        <fullName evidence="2">FkbM family methyltransferase</fullName>
    </submittedName>
</protein>
<evidence type="ECO:0000313" key="2">
    <source>
        <dbReference type="EMBL" id="NER29572.1"/>
    </source>
</evidence>
<feature type="domain" description="Methyltransferase FkbM" evidence="1">
    <location>
        <begin position="49"/>
        <end position="217"/>
    </location>
</feature>
<organism evidence="2">
    <name type="scientific">Symploca sp. SIO1C4</name>
    <dbReference type="NCBI Taxonomy" id="2607765"/>
    <lineage>
        <taxon>Bacteria</taxon>
        <taxon>Bacillati</taxon>
        <taxon>Cyanobacteriota</taxon>
        <taxon>Cyanophyceae</taxon>
        <taxon>Coleofasciculales</taxon>
        <taxon>Coleofasciculaceae</taxon>
        <taxon>Symploca</taxon>
    </lineage>
</organism>
<dbReference type="Gene3D" id="3.40.50.150">
    <property type="entry name" value="Vaccinia Virus protein VP39"/>
    <property type="match status" value="1"/>
</dbReference>
<dbReference type="InterPro" id="IPR029063">
    <property type="entry name" value="SAM-dependent_MTases_sf"/>
</dbReference>
<reference evidence="2" key="1">
    <citation type="submission" date="2019-11" db="EMBL/GenBank/DDBJ databases">
        <title>Genomic insights into an expanded diversity of filamentous marine cyanobacteria reveals the extraordinary biosynthetic potential of Moorea and Okeania.</title>
        <authorList>
            <person name="Ferreira Leao T."/>
            <person name="Wang M."/>
            <person name="Moss N."/>
            <person name="Da Silva R."/>
            <person name="Sanders J."/>
            <person name="Nurk S."/>
            <person name="Gurevich A."/>
            <person name="Humphrey G."/>
            <person name="Reher R."/>
            <person name="Zhu Q."/>
            <person name="Belda-Ferre P."/>
            <person name="Glukhov E."/>
            <person name="Rex R."/>
            <person name="Dorrestein P.C."/>
            <person name="Knight R."/>
            <person name="Pevzner P."/>
            <person name="Gerwick W.H."/>
            <person name="Gerwick L."/>
        </authorList>
    </citation>
    <scope>NUCLEOTIDE SEQUENCE</scope>
    <source>
        <strain evidence="2">SIO1C4</strain>
    </source>
</reference>
<dbReference type="PANTHER" id="PTHR34203">
    <property type="entry name" value="METHYLTRANSFERASE, FKBM FAMILY PROTEIN"/>
    <property type="match status" value="1"/>
</dbReference>
<keyword evidence="2" id="KW-0489">Methyltransferase</keyword>
<dbReference type="SUPFAM" id="SSF53335">
    <property type="entry name" value="S-adenosyl-L-methionine-dependent methyltransferases"/>
    <property type="match status" value="1"/>
</dbReference>
<dbReference type="EMBL" id="JAAHFQ010000391">
    <property type="protein sequence ID" value="NER29572.1"/>
    <property type="molecule type" value="Genomic_DNA"/>
</dbReference>
<evidence type="ECO:0000259" key="1">
    <source>
        <dbReference type="Pfam" id="PF05050"/>
    </source>
</evidence>
<name>A0A6B3NG99_9CYAN</name>
<dbReference type="NCBIfam" id="TIGR01444">
    <property type="entry name" value="fkbM_fam"/>
    <property type="match status" value="1"/>
</dbReference>
<proteinExistence type="predicted"/>